<organism evidence="1 2">
    <name type="scientific">Kutzneria viridogrisea</name>
    <dbReference type="NCBI Taxonomy" id="47990"/>
    <lineage>
        <taxon>Bacteria</taxon>
        <taxon>Bacillati</taxon>
        <taxon>Actinomycetota</taxon>
        <taxon>Actinomycetes</taxon>
        <taxon>Pseudonocardiales</taxon>
        <taxon>Pseudonocardiaceae</taxon>
        <taxon>Kutzneria</taxon>
    </lineage>
</organism>
<protein>
    <submittedName>
        <fullName evidence="1">Uncharacterized protein</fullName>
    </submittedName>
</protein>
<proteinExistence type="predicted"/>
<dbReference type="RefSeq" id="WP_182840074.1">
    <property type="nucleotide sequence ID" value="NZ_JACJID010000007.1"/>
</dbReference>
<comment type="caution">
    <text evidence="1">The sequence shown here is derived from an EMBL/GenBank/DDBJ whole genome shotgun (WGS) entry which is preliminary data.</text>
</comment>
<dbReference type="Proteomes" id="UP000517916">
    <property type="component" value="Unassembled WGS sequence"/>
</dbReference>
<gene>
    <name evidence="1" type="ORF">BC739_008041</name>
</gene>
<dbReference type="EMBL" id="JACJID010000007">
    <property type="protein sequence ID" value="MBA8930794.1"/>
    <property type="molecule type" value="Genomic_DNA"/>
</dbReference>
<accession>A0ABR6BV64</accession>
<reference evidence="1 2" key="1">
    <citation type="submission" date="2020-08" db="EMBL/GenBank/DDBJ databases">
        <title>Genomic Encyclopedia of Archaeal and Bacterial Type Strains, Phase II (KMG-II): from individual species to whole genera.</title>
        <authorList>
            <person name="Goeker M."/>
        </authorList>
    </citation>
    <scope>NUCLEOTIDE SEQUENCE [LARGE SCALE GENOMIC DNA]</scope>
    <source>
        <strain evidence="1 2">DSM 43850</strain>
    </source>
</reference>
<name>A0ABR6BV64_9PSEU</name>
<evidence type="ECO:0000313" key="2">
    <source>
        <dbReference type="Proteomes" id="UP000517916"/>
    </source>
</evidence>
<keyword evidence="2" id="KW-1185">Reference proteome</keyword>
<sequence>MDVRIRTLVESKGELVRLDDATPELRLRRSEHFDGVVLLQVKDRPVIDETVVDDVDWFWGVLWTATKDFVNGSDVKVGMPTLPYELELIHLAEGNAKISFSGRDASVQRFCVAKTLVGAVTAEADSYYRNMIRLAKKQQRIWHDLLDEIRTLRSY</sequence>
<evidence type="ECO:0000313" key="1">
    <source>
        <dbReference type="EMBL" id="MBA8930794.1"/>
    </source>
</evidence>